<feature type="transmembrane region" description="Helical" evidence="1">
    <location>
        <begin position="155"/>
        <end position="176"/>
    </location>
</feature>
<feature type="transmembrane region" description="Helical" evidence="1">
    <location>
        <begin position="223"/>
        <end position="246"/>
    </location>
</feature>
<evidence type="ECO:0000259" key="2">
    <source>
        <dbReference type="Pfam" id="PF00892"/>
    </source>
</evidence>
<accession>W7Y2L3</accession>
<name>W7Y2L3_9BACT</name>
<dbReference type="AlphaFoldDB" id="W7Y2L3"/>
<dbReference type="PANTHER" id="PTHR22911:SF137">
    <property type="entry name" value="SOLUTE CARRIER FAMILY 35 MEMBER G2-RELATED"/>
    <property type="match status" value="1"/>
</dbReference>
<dbReference type="OrthoDB" id="161804at2"/>
<dbReference type="SUPFAM" id="SSF103481">
    <property type="entry name" value="Multidrug resistance efflux transporter EmrE"/>
    <property type="match status" value="2"/>
</dbReference>
<feature type="transmembrane region" description="Helical" evidence="1">
    <location>
        <begin position="6"/>
        <end position="24"/>
    </location>
</feature>
<feature type="transmembrane region" description="Helical" evidence="1">
    <location>
        <begin position="252"/>
        <end position="273"/>
    </location>
</feature>
<dbReference type="Pfam" id="PF00892">
    <property type="entry name" value="EamA"/>
    <property type="match status" value="2"/>
</dbReference>
<feature type="transmembrane region" description="Helical" evidence="1">
    <location>
        <begin position="124"/>
        <end position="143"/>
    </location>
</feature>
<keyword evidence="1" id="KW-0472">Membrane</keyword>
<dbReference type="PANTHER" id="PTHR22911">
    <property type="entry name" value="ACYL-MALONYL CONDENSING ENZYME-RELATED"/>
    <property type="match status" value="1"/>
</dbReference>
<feature type="transmembrane region" description="Helical" evidence="1">
    <location>
        <begin position="188"/>
        <end position="211"/>
    </location>
</feature>
<dbReference type="GO" id="GO:0016020">
    <property type="term" value="C:membrane"/>
    <property type="evidence" value="ECO:0007669"/>
    <property type="project" value="InterPro"/>
</dbReference>
<feature type="domain" description="EamA" evidence="2">
    <location>
        <begin position="158"/>
        <end position="296"/>
    </location>
</feature>
<feature type="transmembrane region" description="Helical" evidence="1">
    <location>
        <begin position="66"/>
        <end position="88"/>
    </location>
</feature>
<comment type="caution">
    <text evidence="3">The sequence shown here is derived from an EMBL/GenBank/DDBJ whole genome shotgun (WGS) entry which is preliminary data.</text>
</comment>
<dbReference type="Proteomes" id="UP000019402">
    <property type="component" value="Unassembled WGS sequence"/>
</dbReference>
<evidence type="ECO:0000256" key="1">
    <source>
        <dbReference type="SAM" id="Phobius"/>
    </source>
</evidence>
<keyword evidence="4" id="KW-1185">Reference proteome</keyword>
<dbReference type="RefSeq" id="WP_044212254.1">
    <property type="nucleotide sequence ID" value="NZ_BAMD01000007.1"/>
</dbReference>
<dbReference type="InterPro" id="IPR037185">
    <property type="entry name" value="EmrE-like"/>
</dbReference>
<dbReference type="EMBL" id="BAMD01000007">
    <property type="protein sequence ID" value="GAF02207.1"/>
    <property type="molecule type" value="Genomic_DNA"/>
</dbReference>
<dbReference type="Gene3D" id="1.10.3730.20">
    <property type="match status" value="1"/>
</dbReference>
<reference evidence="3 4" key="1">
    <citation type="journal article" date="2014" name="Genome Announc.">
        <title>Draft Genome Sequence of Cytophaga fermentans JCM 21142T, a Facultative Anaerobe Isolated from Marine Mud.</title>
        <authorList>
            <person name="Starns D."/>
            <person name="Oshima K."/>
            <person name="Suda W."/>
            <person name="Iino T."/>
            <person name="Yuki M."/>
            <person name="Inoue J."/>
            <person name="Kitamura K."/>
            <person name="Iida T."/>
            <person name="Darby A."/>
            <person name="Hattori M."/>
            <person name="Ohkuma M."/>
        </authorList>
    </citation>
    <scope>NUCLEOTIDE SEQUENCE [LARGE SCALE GENOMIC DNA]</scope>
    <source>
        <strain evidence="3 4">JCM 21142</strain>
    </source>
</reference>
<feature type="transmembrane region" description="Helical" evidence="1">
    <location>
        <begin position="36"/>
        <end position="54"/>
    </location>
</feature>
<feature type="transmembrane region" description="Helical" evidence="1">
    <location>
        <begin position="100"/>
        <end position="118"/>
    </location>
</feature>
<dbReference type="eggNOG" id="COG0697">
    <property type="taxonomic scope" value="Bacteria"/>
</dbReference>
<feature type="domain" description="EamA" evidence="2">
    <location>
        <begin position="5"/>
        <end position="141"/>
    </location>
</feature>
<gene>
    <name evidence="3" type="ORF">JCM21142_3835</name>
</gene>
<proteinExistence type="predicted"/>
<keyword evidence="1" id="KW-0812">Transmembrane</keyword>
<organism evidence="3 4">
    <name type="scientific">Saccharicrinis fermentans DSM 9555 = JCM 21142</name>
    <dbReference type="NCBI Taxonomy" id="869213"/>
    <lineage>
        <taxon>Bacteria</taxon>
        <taxon>Pseudomonadati</taxon>
        <taxon>Bacteroidota</taxon>
        <taxon>Bacteroidia</taxon>
        <taxon>Marinilabiliales</taxon>
        <taxon>Marinilabiliaceae</taxon>
        <taxon>Saccharicrinis</taxon>
    </lineage>
</organism>
<evidence type="ECO:0000313" key="3">
    <source>
        <dbReference type="EMBL" id="GAF02207.1"/>
    </source>
</evidence>
<dbReference type="STRING" id="869213.GCA_000517085_00671"/>
<protein>
    <submittedName>
        <fullName evidence="3">Putative permease</fullName>
    </submittedName>
</protein>
<sequence>MGNIFGELASLATALCWTVTSLAFESAGKKVGSLSVNLIRLVLAFFLIGIFSYLRNGLFVATDASLYAWGWLAISGVIGFVIGDLLLFQAFVVIGARVSMLIMALTPPIAAFFGWVILNEQMPISGLIGMAVTIIGIIIVIMAKETHSKTVKIKYPIRGVLLAFGGAVGQGLGLVFSKLGMKDYDPFLSTQIRILAGIVGFSILFFVLGKWKHVFMALCNKKAMVGISIGSIFGPFLGVSLSLLAIQHTTTGIASTIMAIVPVLIIAPAVIIFKEKITPKEILGAIIAFAGVVMFFIF</sequence>
<keyword evidence="1" id="KW-1133">Transmembrane helix</keyword>
<dbReference type="InterPro" id="IPR000620">
    <property type="entry name" value="EamA_dom"/>
</dbReference>
<evidence type="ECO:0000313" key="4">
    <source>
        <dbReference type="Proteomes" id="UP000019402"/>
    </source>
</evidence>
<feature type="transmembrane region" description="Helical" evidence="1">
    <location>
        <begin position="280"/>
        <end position="297"/>
    </location>
</feature>